<evidence type="ECO:0000313" key="2">
    <source>
        <dbReference type="EMBL" id="CAD8065580.1"/>
    </source>
</evidence>
<organism evidence="2 3">
    <name type="scientific">Paramecium sonneborni</name>
    <dbReference type="NCBI Taxonomy" id="65129"/>
    <lineage>
        <taxon>Eukaryota</taxon>
        <taxon>Sar</taxon>
        <taxon>Alveolata</taxon>
        <taxon>Ciliophora</taxon>
        <taxon>Intramacronucleata</taxon>
        <taxon>Oligohymenophorea</taxon>
        <taxon>Peniculida</taxon>
        <taxon>Parameciidae</taxon>
        <taxon>Paramecium</taxon>
    </lineage>
</organism>
<keyword evidence="1" id="KW-0812">Transmembrane</keyword>
<protein>
    <recommendedName>
        <fullName evidence="4">Transmembrane protein</fullName>
    </recommendedName>
</protein>
<sequence>MNSQILMPIFPYYLNVILPYNMVYYAYGMHNQLRKSDISIKQEENKESITKEEFIESSKQEECNLKIEITEMSSYYQIFPGQTKNYYKNIGQKINKFIESEFSEFSQIKQDKIIQKFLRIDKQKYNRDSIQKLMKSKKGRRICKLFFAQFKWVIPFVSQNKTDLDLYFRYNRILCVKKQREQKKRNEFQIPEKL</sequence>
<evidence type="ECO:0000256" key="1">
    <source>
        <dbReference type="SAM" id="Phobius"/>
    </source>
</evidence>
<dbReference type="AlphaFoldDB" id="A0A8S1LCB2"/>
<keyword evidence="3" id="KW-1185">Reference proteome</keyword>
<feature type="transmembrane region" description="Helical" evidence="1">
    <location>
        <begin position="6"/>
        <end position="27"/>
    </location>
</feature>
<dbReference type="EMBL" id="CAJJDN010000020">
    <property type="protein sequence ID" value="CAD8065580.1"/>
    <property type="molecule type" value="Genomic_DNA"/>
</dbReference>
<reference evidence="2" key="1">
    <citation type="submission" date="2021-01" db="EMBL/GenBank/DDBJ databases">
        <authorList>
            <consortium name="Genoscope - CEA"/>
            <person name="William W."/>
        </authorList>
    </citation>
    <scope>NUCLEOTIDE SEQUENCE</scope>
</reference>
<comment type="caution">
    <text evidence="2">The sequence shown here is derived from an EMBL/GenBank/DDBJ whole genome shotgun (WGS) entry which is preliminary data.</text>
</comment>
<name>A0A8S1LCB2_9CILI</name>
<evidence type="ECO:0008006" key="4">
    <source>
        <dbReference type="Google" id="ProtNLM"/>
    </source>
</evidence>
<dbReference type="Proteomes" id="UP000692954">
    <property type="component" value="Unassembled WGS sequence"/>
</dbReference>
<evidence type="ECO:0000313" key="3">
    <source>
        <dbReference type="Proteomes" id="UP000692954"/>
    </source>
</evidence>
<dbReference type="OrthoDB" id="310705at2759"/>
<gene>
    <name evidence="2" type="ORF">PSON_ATCC_30995.1.T0200286</name>
</gene>
<keyword evidence="1" id="KW-0472">Membrane</keyword>
<accession>A0A8S1LCB2</accession>
<proteinExistence type="predicted"/>
<keyword evidence="1" id="KW-1133">Transmembrane helix</keyword>